<dbReference type="SUPFAM" id="SSF56645">
    <property type="entry name" value="Acyl-CoA dehydrogenase NM domain-like"/>
    <property type="match status" value="1"/>
</dbReference>
<evidence type="ECO:0000313" key="2">
    <source>
        <dbReference type="Ensembl" id="ENSMNEP00000035941.1"/>
    </source>
</evidence>
<gene>
    <name evidence="2" type="primary">ACADM</name>
</gene>
<dbReference type="Bgee" id="ENSMNEG00000041060">
    <property type="expression patterns" value="Expressed in adult mammalian kidney and 12 other cell types or tissues"/>
</dbReference>
<organism evidence="2 3">
    <name type="scientific">Macaca nemestrina</name>
    <name type="common">Pig-tailed macaque</name>
    <dbReference type="NCBI Taxonomy" id="9545"/>
    <lineage>
        <taxon>Eukaryota</taxon>
        <taxon>Metazoa</taxon>
        <taxon>Chordata</taxon>
        <taxon>Craniata</taxon>
        <taxon>Vertebrata</taxon>
        <taxon>Euteleostomi</taxon>
        <taxon>Mammalia</taxon>
        <taxon>Eutheria</taxon>
        <taxon>Euarchontoglires</taxon>
        <taxon>Primates</taxon>
        <taxon>Haplorrhini</taxon>
        <taxon>Catarrhini</taxon>
        <taxon>Cercopithecidae</taxon>
        <taxon>Cercopithecinae</taxon>
        <taxon>Macaca</taxon>
    </lineage>
</organism>
<dbReference type="GeneTree" id="ENSGT00940000158429"/>
<sequence length="84" mass="9806">MAAGFGRCCRVLRSISRFHWRSQHTKADRQREPGLGFSFEFTEQQKEFQATARKFAREEIIPVAAEYDKTGEVAFFIFLILECI</sequence>
<dbReference type="InterPro" id="IPR009100">
    <property type="entry name" value="AcylCoA_DH/oxidase_NM_dom_sf"/>
</dbReference>
<dbReference type="Proteomes" id="UP000233120">
    <property type="component" value="Unassembled WGS sequence"/>
</dbReference>
<dbReference type="Gene3D" id="1.10.540.10">
    <property type="entry name" value="Acyl-CoA dehydrogenase/oxidase, N-terminal domain"/>
    <property type="match status" value="1"/>
</dbReference>
<feature type="domain" description="Acyl-CoA dehydrogenase/oxidase N-terminal" evidence="1">
    <location>
        <begin position="42"/>
        <end position="73"/>
    </location>
</feature>
<dbReference type="Pfam" id="PF02771">
    <property type="entry name" value="Acyl-CoA_dh_N"/>
    <property type="match status" value="1"/>
</dbReference>
<reference evidence="2" key="2">
    <citation type="submission" date="2025-09" db="UniProtKB">
        <authorList>
            <consortium name="Ensembl"/>
        </authorList>
    </citation>
    <scope>IDENTIFICATION</scope>
</reference>
<dbReference type="GO" id="GO:0016627">
    <property type="term" value="F:oxidoreductase activity, acting on the CH-CH group of donors"/>
    <property type="evidence" value="ECO:0007669"/>
    <property type="project" value="InterPro"/>
</dbReference>
<evidence type="ECO:0000313" key="3">
    <source>
        <dbReference type="Proteomes" id="UP000233120"/>
    </source>
</evidence>
<evidence type="ECO:0000259" key="1">
    <source>
        <dbReference type="Pfam" id="PF02771"/>
    </source>
</evidence>
<reference evidence="2" key="1">
    <citation type="submission" date="2025-08" db="UniProtKB">
        <authorList>
            <consortium name="Ensembl"/>
        </authorList>
    </citation>
    <scope>IDENTIFICATION</scope>
</reference>
<dbReference type="Ensembl" id="ENSMNET00000060400.1">
    <property type="protein sequence ID" value="ENSMNEP00000035941.1"/>
    <property type="gene ID" value="ENSMNEG00000041060.1"/>
</dbReference>
<keyword evidence="3" id="KW-1185">Reference proteome</keyword>
<dbReference type="AlphaFoldDB" id="A0A2K6DJ73"/>
<proteinExistence type="predicted"/>
<accession>A0A2K6DJ73</accession>
<dbReference type="GO" id="GO:0050660">
    <property type="term" value="F:flavin adenine dinucleotide binding"/>
    <property type="evidence" value="ECO:0007669"/>
    <property type="project" value="InterPro"/>
</dbReference>
<protein>
    <submittedName>
        <fullName evidence="2">Acyl-CoA dehydrogenase medium chain</fullName>
    </submittedName>
</protein>
<dbReference type="InterPro" id="IPR037069">
    <property type="entry name" value="AcylCoA_DH/ox_N_sf"/>
</dbReference>
<dbReference type="InterPro" id="IPR013786">
    <property type="entry name" value="AcylCoA_DH/ox_N"/>
</dbReference>
<name>A0A2K6DJ73_MACNE</name>